<reference evidence="2" key="1">
    <citation type="journal article" date="2021" name="PeerJ">
        <title>Extensive microbial diversity within the chicken gut microbiome revealed by metagenomics and culture.</title>
        <authorList>
            <person name="Gilroy R."/>
            <person name="Ravi A."/>
            <person name="Getino M."/>
            <person name="Pursley I."/>
            <person name="Horton D.L."/>
            <person name="Alikhan N.F."/>
            <person name="Baker D."/>
            <person name="Gharbi K."/>
            <person name="Hall N."/>
            <person name="Watson M."/>
            <person name="Adriaenssens E.M."/>
            <person name="Foster-Nyarko E."/>
            <person name="Jarju S."/>
            <person name="Secka A."/>
            <person name="Antonio M."/>
            <person name="Oren A."/>
            <person name="Chaudhuri R.R."/>
            <person name="La Ragione R."/>
            <person name="Hildebrand F."/>
            <person name="Pallen M.J."/>
        </authorList>
    </citation>
    <scope>NUCLEOTIDE SEQUENCE</scope>
    <source>
        <strain evidence="2">876</strain>
    </source>
</reference>
<keyword evidence="1" id="KW-0472">Membrane</keyword>
<dbReference type="EMBL" id="JAHLFK010000058">
    <property type="protein sequence ID" value="MBU3830347.1"/>
    <property type="molecule type" value="Genomic_DNA"/>
</dbReference>
<reference evidence="2" key="2">
    <citation type="submission" date="2021-04" db="EMBL/GenBank/DDBJ databases">
        <authorList>
            <person name="Gilroy R."/>
        </authorList>
    </citation>
    <scope>NUCLEOTIDE SEQUENCE</scope>
    <source>
        <strain evidence="2">876</strain>
    </source>
</reference>
<feature type="transmembrane region" description="Helical" evidence="1">
    <location>
        <begin position="12"/>
        <end position="31"/>
    </location>
</feature>
<keyword evidence="1" id="KW-0812">Transmembrane</keyword>
<evidence type="ECO:0000313" key="3">
    <source>
        <dbReference type="Proteomes" id="UP000824180"/>
    </source>
</evidence>
<dbReference type="AlphaFoldDB" id="A0A9E2KVL9"/>
<keyword evidence="1" id="KW-1133">Transmembrane helix</keyword>
<comment type="caution">
    <text evidence="2">The sequence shown here is derived from an EMBL/GenBank/DDBJ whole genome shotgun (WGS) entry which is preliminary data.</text>
</comment>
<accession>A0A9E2KVL9</accession>
<feature type="transmembrane region" description="Helical" evidence="1">
    <location>
        <begin position="37"/>
        <end position="56"/>
    </location>
</feature>
<organism evidence="2 3">
    <name type="scientific">Candidatus Limosilactobacillus merdavium</name>
    <dbReference type="NCBI Taxonomy" id="2838651"/>
    <lineage>
        <taxon>Bacteria</taxon>
        <taxon>Bacillati</taxon>
        <taxon>Bacillota</taxon>
        <taxon>Bacilli</taxon>
        <taxon>Lactobacillales</taxon>
        <taxon>Lactobacillaceae</taxon>
        <taxon>Limosilactobacillus</taxon>
    </lineage>
</organism>
<protein>
    <submittedName>
        <fullName evidence="2">Uncharacterized protein</fullName>
    </submittedName>
</protein>
<proteinExistence type="predicted"/>
<gene>
    <name evidence="2" type="ORF">H9843_05595</name>
</gene>
<name>A0A9E2KVL9_9LACO</name>
<evidence type="ECO:0000313" key="2">
    <source>
        <dbReference type="EMBL" id="MBU3830347.1"/>
    </source>
</evidence>
<dbReference type="Proteomes" id="UP000824180">
    <property type="component" value="Unassembled WGS sequence"/>
</dbReference>
<evidence type="ECO:0000256" key="1">
    <source>
        <dbReference type="SAM" id="Phobius"/>
    </source>
</evidence>
<sequence>MIDNNQRKKIMHRRWLITTVIAIIIITWLGLWEFISWIVEAFLLYCVLWWIVMWVTGMDIDNHNLREVNKNRAKQGLPPVNTHEGQEDHEVSDTLWDIFTFNQMFNHHGKD</sequence>